<reference evidence="6" key="1">
    <citation type="journal article" date="2016" name="Ticks Tick Borne Dis.">
        <title>De novo assembly and annotation of the salivary gland transcriptome of Rhipicephalus appendiculatus male and female ticks during blood feeding.</title>
        <authorList>
            <person name="de Castro M.H."/>
            <person name="de Klerk D."/>
            <person name="Pienaar R."/>
            <person name="Latif A.A."/>
            <person name="Rees D.J."/>
            <person name="Mans B.J."/>
        </authorList>
    </citation>
    <scope>NUCLEOTIDE SEQUENCE</scope>
    <source>
        <tissue evidence="6">Salivary glands</tissue>
    </source>
</reference>
<dbReference type="Gene3D" id="3.20.20.80">
    <property type="entry name" value="Glycosidases"/>
    <property type="match status" value="1"/>
</dbReference>
<evidence type="ECO:0000256" key="3">
    <source>
        <dbReference type="ARBA" id="ARBA00012663"/>
    </source>
</evidence>
<dbReference type="Pfam" id="PF00728">
    <property type="entry name" value="Glyco_hydro_20"/>
    <property type="match status" value="1"/>
</dbReference>
<dbReference type="GO" id="GO:0030203">
    <property type="term" value="P:glycosaminoglycan metabolic process"/>
    <property type="evidence" value="ECO:0007669"/>
    <property type="project" value="TreeGrafter"/>
</dbReference>
<dbReference type="GO" id="GO:0005764">
    <property type="term" value="C:lysosome"/>
    <property type="evidence" value="ECO:0007669"/>
    <property type="project" value="TreeGrafter"/>
</dbReference>
<dbReference type="EMBL" id="GEDV01004287">
    <property type="protein sequence ID" value="JAP84270.1"/>
    <property type="molecule type" value="Transcribed_RNA"/>
</dbReference>
<dbReference type="PANTHER" id="PTHR22600">
    <property type="entry name" value="BETA-HEXOSAMINIDASE"/>
    <property type="match status" value="1"/>
</dbReference>
<evidence type="ECO:0000259" key="5">
    <source>
        <dbReference type="Pfam" id="PF00728"/>
    </source>
</evidence>
<keyword evidence="4" id="KW-0378">Hydrolase</keyword>
<evidence type="ECO:0000256" key="2">
    <source>
        <dbReference type="ARBA" id="ARBA00006285"/>
    </source>
</evidence>
<organism evidence="6">
    <name type="scientific">Rhipicephalus appendiculatus</name>
    <name type="common">Brown ear tick</name>
    <dbReference type="NCBI Taxonomy" id="34631"/>
    <lineage>
        <taxon>Eukaryota</taxon>
        <taxon>Metazoa</taxon>
        <taxon>Ecdysozoa</taxon>
        <taxon>Arthropoda</taxon>
        <taxon>Chelicerata</taxon>
        <taxon>Arachnida</taxon>
        <taxon>Acari</taxon>
        <taxon>Parasitiformes</taxon>
        <taxon>Ixodida</taxon>
        <taxon>Ixodoidea</taxon>
        <taxon>Ixodidae</taxon>
        <taxon>Rhipicephalinae</taxon>
        <taxon>Rhipicephalus</taxon>
        <taxon>Rhipicephalus</taxon>
    </lineage>
</organism>
<evidence type="ECO:0000256" key="1">
    <source>
        <dbReference type="ARBA" id="ARBA00001231"/>
    </source>
</evidence>
<dbReference type="GO" id="GO:0006689">
    <property type="term" value="P:ganglioside catabolic process"/>
    <property type="evidence" value="ECO:0007669"/>
    <property type="project" value="TreeGrafter"/>
</dbReference>
<sequence length="123" mass="14204">MVVSACWYLNHIESGPDWKDFYQCDPRGFNGTEQEKNMVVGGEACMWAEYVDGTNLISRLWPRASAVAERLWSSADVNNTDDATFRLDQQRCRMLRRGIPAQPILNGYCGDYEWDMDTPYHID</sequence>
<dbReference type="InterPro" id="IPR017853">
    <property type="entry name" value="GH"/>
</dbReference>
<evidence type="ECO:0000313" key="6">
    <source>
        <dbReference type="EMBL" id="JAP84270.1"/>
    </source>
</evidence>
<dbReference type="SUPFAM" id="SSF51445">
    <property type="entry name" value="(Trans)glycosidases"/>
    <property type="match status" value="1"/>
</dbReference>
<feature type="domain" description="Glycoside hydrolase family 20 catalytic" evidence="5">
    <location>
        <begin position="16"/>
        <end position="74"/>
    </location>
</feature>
<evidence type="ECO:0000256" key="4">
    <source>
        <dbReference type="ARBA" id="ARBA00022801"/>
    </source>
</evidence>
<dbReference type="PRINTS" id="PR00738">
    <property type="entry name" value="GLHYDRLASE20"/>
</dbReference>
<dbReference type="InterPro" id="IPR025705">
    <property type="entry name" value="Beta_hexosaminidase_sua/sub"/>
</dbReference>
<name>A0A131Z0J9_RHIAP</name>
<dbReference type="EC" id="3.2.1.52" evidence="3"/>
<dbReference type="AlphaFoldDB" id="A0A131Z0J9"/>
<protein>
    <recommendedName>
        <fullName evidence="3">beta-N-acetylhexosaminidase</fullName>
        <ecNumber evidence="3">3.2.1.52</ecNumber>
    </recommendedName>
</protein>
<dbReference type="GO" id="GO:0016020">
    <property type="term" value="C:membrane"/>
    <property type="evidence" value="ECO:0007669"/>
    <property type="project" value="TreeGrafter"/>
</dbReference>
<comment type="catalytic activity">
    <reaction evidence="1">
        <text>Hydrolysis of terminal non-reducing N-acetyl-D-hexosamine residues in N-acetyl-beta-D-hexosaminides.</text>
        <dbReference type="EC" id="3.2.1.52"/>
    </reaction>
</comment>
<proteinExistence type="inferred from homology"/>
<dbReference type="PANTHER" id="PTHR22600:SF21">
    <property type="entry name" value="BETA-HEXOSAMINIDASE A"/>
    <property type="match status" value="1"/>
</dbReference>
<dbReference type="GO" id="GO:0004563">
    <property type="term" value="F:beta-N-acetylhexosaminidase activity"/>
    <property type="evidence" value="ECO:0007669"/>
    <property type="project" value="UniProtKB-EC"/>
</dbReference>
<accession>A0A131Z0J9</accession>
<dbReference type="GO" id="GO:0005975">
    <property type="term" value="P:carbohydrate metabolic process"/>
    <property type="evidence" value="ECO:0007669"/>
    <property type="project" value="InterPro"/>
</dbReference>
<dbReference type="InterPro" id="IPR015883">
    <property type="entry name" value="Glyco_hydro_20_cat"/>
</dbReference>
<comment type="similarity">
    <text evidence="2">Belongs to the glycosyl hydrolase 20 family.</text>
</comment>